<evidence type="ECO:0000313" key="10">
    <source>
        <dbReference type="Proteomes" id="UP001220324"/>
    </source>
</evidence>
<sequence>MTSQLLGFHMAQAIGISGAAWLSGMKHCFDKHNYRTCTGSIPKRRPQVPESPSKAMESPLRDRKKKAPPIAVAVASSLTYLAWSVRQGGPLYKTTVYSRSGLYLAAAVLTIGIVPYTLIFMVGTNNALMKKAESTSDADKEVPDLIERWKTLNLGRSIFPLAGAICAVVATIL</sequence>
<keyword evidence="4" id="KW-0503">Monooxygenase</keyword>
<comment type="caution">
    <text evidence="9">The sequence shown here is derived from an EMBL/GenBank/DDBJ whole genome shotgun (WGS) entry which is preliminary data.</text>
</comment>
<evidence type="ECO:0000256" key="2">
    <source>
        <dbReference type="ARBA" id="ARBA00022692"/>
    </source>
</evidence>
<dbReference type="EMBL" id="JAQIZZ010000001">
    <property type="protein sequence ID" value="KAJ5556465.1"/>
    <property type="molecule type" value="Genomic_DNA"/>
</dbReference>
<keyword evidence="10" id="KW-1185">Reference proteome</keyword>
<keyword evidence="5 8" id="KW-0472">Membrane</keyword>
<proteinExistence type="inferred from homology"/>
<feature type="transmembrane region" description="Helical" evidence="8">
    <location>
        <begin position="103"/>
        <end position="122"/>
    </location>
</feature>
<keyword evidence="3 8" id="KW-1133">Transmembrane helix</keyword>
<dbReference type="GO" id="GO:0004497">
    <property type="term" value="F:monooxygenase activity"/>
    <property type="evidence" value="ECO:0007669"/>
    <property type="project" value="UniProtKB-KW"/>
</dbReference>
<keyword evidence="2 8" id="KW-0812">Transmembrane</keyword>
<evidence type="ECO:0000256" key="1">
    <source>
        <dbReference type="ARBA" id="ARBA00004141"/>
    </source>
</evidence>
<dbReference type="GO" id="GO:0016020">
    <property type="term" value="C:membrane"/>
    <property type="evidence" value="ECO:0007669"/>
    <property type="project" value="UniProtKB-SubCell"/>
</dbReference>
<dbReference type="InterPro" id="IPR013901">
    <property type="entry name" value="Anthrone_oxy"/>
</dbReference>
<keyword evidence="4" id="KW-0560">Oxidoreductase</keyword>
<dbReference type="PANTHER" id="PTHR35042">
    <property type="entry name" value="ANTHRONE OXYGENASE ENCC"/>
    <property type="match status" value="1"/>
</dbReference>
<feature type="transmembrane region" description="Helical" evidence="8">
    <location>
        <begin position="6"/>
        <end position="25"/>
    </location>
</feature>
<evidence type="ECO:0000256" key="4">
    <source>
        <dbReference type="ARBA" id="ARBA00023033"/>
    </source>
</evidence>
<dbReference type="AlphaFoldDB" id="A0AAD6D5P2"/>
<protein>
    <submittedName>
        <fullName evidence="9">DUF1772-domain-containing protein</fullName>
    </submittedName>
</protein>
<organism evidence="9 10">
    <name type="scientific">Penicillium frequentans</name>
    <dbReference type="NCBI Taxonomy" id="3151616"/>
    <lineage>
        <taxon>Eukaryota</taxon>
        <taxon>Fungi</taxon>
        <taxon>Dikarya</taxon>
        <taxon>Ascomycota</taxon>
        <taxon>Pezizomycotina</taxon>
        <taxon>Eurotiomycetes</taxon>
        <taxon>Eurotiomycetidae</taxon>
        <taxon>Eurotiales</taxon>
        <taxon>Aspergillaceae</taxon>
        <taxon>Penicillium</taxon>
    </lineage>
</organism>
<dbReference type="PANTHER" id="PTHR35042:SF1">
    <property type="entry name" value="DUF1772-DOMAIN-CONTAINING PROTEIN"/>
    <property type="match status" value="1"/>
</dbReference>
<name>A0AAD6D5P2_9EURO</name>
<feature type="region of interest" description="Disordered" evidence="7">
    <location>
        <begin position="39"/>
        <end position="64"/>
    </location>
</feature>
<reference evidence="9 10" key="1">
    <citation type="journal article" date="2023" name="IMA Fungus">
        <title>Comparative genomic study of the Penicillium genus elucidates a diverse pangenome and 15 lateral gene transfer events.</title>
        <authorList>
            <person name="Petersen C."/>
            <person name="Sorensen T."/>
            <person name="Nielsen M.R."/>
            <person name="Sondergaard T.E."/>
            <person name="Sorensen J.L."/>
            <person name="Fitzpatrick D.A."/>
            <person name="Frisvad J.C."/>
            <person name="Nielsen K.L."/>
        </authorList>
    </citation>
    <scope>NUCLEOTIDE SEQUENCE [LARGE SCALE GENOMIC DNA]</scope>
    <source>
        <strain evidence="9 10">IBT 35679</strain>
    </source>
</reference>
<evidence type="ECO:0000313" key="9">
    <source>
        <dbReference type="EMBL" id="KAJ5556465.1"/>
    </source>
</evidence>
<comment type="subcellular location">
    <subcellularLocation>
        <location evidence="1">Membrane</location>
        <topology evidence="1">Multi-pass membrane protein</topology>
    </subcellularLocation>
</comment>
<evidence type="ECO:0000256" key="8">
    <source>
        <dbReference type="SAM" id="Phobius"/>
    </source>
</evidence>
<feature type="transmembrane region" description="Helical" evidence="8">
    <location>
        <begin position="67"/>
        <end position="83"/>
    </location>
</feature>
<evidence type="ECO:0000256" key="3">
    <source>
        <dbReference type="ARBA" id="ARBA00022989"/>
    </source>
</evidence>
<evidence type="ECO:0000256" key="7">
    <source>
        <dbReference type="SAM" id="MobiDB-lite"/>
    </source>
</evidence>
<accession>A0AAD6D5P2</accession>
<gene>
    <name evidence="9" type="ORF">N7494_000380</name>
</gene>
<dbReference type="Pfam" id="PF08592">
    <property type="entry name" value="Anthrone_oxy"/>
    <property type="match status" value="1"/>
</dbReference>
<evidence type="ECO:0000256" key="6">
    <source>
        <dbReference type="ARBA" id="ARBA00034313"/>
    </source>
</evidence>
<comment type="similarity">
    <text evidence="6">Belongs to the anthrone oxygenase family.</text>
</comment>
<evidence type="ECO:0000256" key="5">
    <source>
        <dbReference type="ARBA" id="ARBA00023136"/>
    </source>
</evidence>
<dbReference type="Proteomes" id="UP001220324">
    <property type="component" value="Unassembled WGS sequence"/>
</dbReference>